<proteinExistence type="predicted"/>
<protein>
    <submittedName>
        <fullName evidence="1">McbB family protein</fullName>
    </submittedName>
</protein>
<gene>
    <name evidence="1" type="ORF">JTY93_08150</name>
</gene>
<dbReference type="Proteomes" id="UP000663249">
    <property type="component" value="Chromosome"/>
</dbReference>
<reference evidence="1 2" key="1">
    <citation type="submission" date="2021-02" db="EMBL/GenBank/DDBJ databases">
        <title>Genomic and phenotypic characterization of Pseudomonas hygromyciniae, a novel bacterial species discovered from a commercially purchased antibiotic vial.</title>
        <authorList>
            <person name="Turner T.L."/>
            <person name="Mitra S.D."/>
            <person name="Kochan T.J."/>
            <person name="Pincus N.B."/>
            <person name="Lebrun-Corbin M."/>
            <person name="Cheung B."/>
            <person name="Gatesy S.W."/>
            <person name="Afzal T."/>
            <person name="Ozer E.A."/>
            <person name="Hauser A.R."/>
        </authorList>
    </citation>
    <scope>NUCLEOTIDE SEQUENCE [LARGE SCALE GENOMIC DNA]</scope>
    <source>
        <strain evidence="1 2">SDM007</strain>
    </source>
</reference>
<dbReference type="NCBIfam" id="TIGR04424">
    <property type="entry name" value="metallo_McbB"/>
    <property type="match status" value="1"/>
</dbReference>
<evidence type="ECO:0000313" key="2">
    <source>
        <dbReference type="Proteomes" id="UP000663249"/>
    </source>
</evidence>
<evidence type="ECO:0000313" key="1">
    <source>
        <dbReference type="EMBL" id="QSB41326.1"/>
    </source>
</evidence>
<organism evidence="1 2">
    <name type="scientific">Pseudomonas hygromyciniae</name>
    <dbReference type="NCBI Taxonomy" id="2812000"/>
    <lineage>
        <taxon>Bacteria</taxon>
        <taxon>Pseudomonadati</taxon>
        <taxon>Pseudomonadota</taxon>
        <taxon>Gammaproteobacteria</taxon>
        <taxon>Pseudomonadales</taxon>
        <taxon>Pseudomonadaceae</taxon>
        <taxon>Pseudomonas</taxon>
    </lineage>
</organism>
<dbReference type="EMBL" id="CP070506">
    <property type="protein sequence ID" value="QSB41326.1"/>
    <property type="molecule type" value="Genomic_DNA"/>
</dbReference>
<name>A0ABX7K119_9PSED</name>
<dbReference type="RefSeq" id="WP_205475569.1">
    <property type="nucleotide sequence ID" value="NZ_CP070506.1"/>
</dbReference>
<accession>A0ABX7K119</accession>
<sequence>MNINIPSYEILNLESEDLVVSEVGISRIHSKPLLSALRKLSGHSVMAVDEVSEIFSEYGLVPSCAFDFLEAAVGMRRDVGEMFFEKTIFVSDWNGKVELEKLLRSELSTCFEFRGFSDDLLSLVAGKQYFIVLLCESYDYHAIKQIYFELAIAAPESAISVCHRMGDVFCIGQPYMRSIGNPCHFCSVDKITNSERISPARNSWAKLMEICRVNHIEVPSKSLTLYQEIVTIGAIIRKVKFYTELGNSKLYQDNILQASYLNLVNGVVTEDVCVHWYMCDCLSVA</sequence>
<dbReference type="InterPro" id="IPR030956">
    <property type="entry name" value="McbB"/>
</dbReference>
<keyword evidence="2" id="KW-1185">Reference proteome</keyword>